<feature type="transmembrane region" description="Helical" evidence="10">
    <location>
        <begin position="384"/>
        <end position="404"/>
    </location>
</feature>
<keyword evidence="5 10" id="KW-0812">Transmembrane</keyword>
<dbReference type="GO" id="GO:0034045">
    <property type="term" value="C:phagophore assembly site membrane"/>
    <property type="evidence" value="ECO:0007669"/>
    <property type="project" value="UniProtKB-SubCell"/>
</dbReference>
<comment type="similarity">
    <text evidence="2 10">Belongs to the ATG9 family.</text>
</comment>
<comment type="caution">
    <text evidence="12">The sequence shown here is derived from an EMBL/GenBank/DDBJ whole genome shotgun (WGS) entry which is preliminary data.</text>
</comment>
<sequence length="759" mass="86284">MDESLLGPKAARLPVAEEDEELWNALKDDHVDHHDDAMNVPLRGGGYAHHDPEEHEAFLSRPGRQPAAQMPSLRAHVHLPAISTLFQNVAESTKSAVASAKNRVGGVHMAGGSQSPPNTPNVRISNAPDDHGRVANVDAFLISLYNYFYHKGFWTIATVEIVSLCTGLFSVTLSSFLLGCVQWHKLLECHDEMDCKQELEHFVTCRADQPGVMHLVVAFYFTMFLFYWIFRAVQLVGTLRDAREMGNFYTQRLNIDERQLQTVTWDEVVTRVLGLINTVSIPSNLRQISSYRLQIDPVLLSTPHDFARRIMRRENYLIAFMNHSLFQGTKILPTWLHFASTTHAMFSINMECNLNICLIDQMFDADQNLSLAVMNDVQMLQKRFMIAGVINLVLTPFILLYRVIRFLSLSAQEWHTNKGLYFGSRRWSAYAQWKFREYNELPHVLEMRMARSYPLAEKYLAMFPAGLVAVVAGGVSFCASSVMAVLIGVSVMEESVLLETTLWDRQLLWYLTIFTGIFALARSFTTQSSPFLLNGDCEEAMLQISAETHHFPKEWRGHCHSYDVRDAFLTLFPYKAVLFAEECLSVILAPYILCVSLPQCARELLLFIRSHSMSIPNTGAVCRFAEFDFKRYGNDMKMESSFINFKQNHPKWVGAEEGEELMQRLGRVKEEELEKSMRLGDTMLYSSQVLSMSQQLMQSQAINTALGVNFGGVRMPLPQENEFYWLEKLHQQGQLGESVISDTSDQSHSNDLTLSSVAV</sequence>
<evidence type="ECO:0000256" key="11">
    <source>
        <dbReference type="SAM" id="MobiDB-lite"/>
    </source>
</evidence>
<dbReference type="GO" id="GO:0061709">
    <property type="term" value="P:reticulophagy"/>
    <property type="evidence" value="ECO:0007669"/>
    <property type="project" value="TreeGrafter"/>
</dbReference>
<dbReference type="Pfam" id="PF04109">
    <property type="entry name" value="ATG9"/>
    <property type="match status" value="1"/>
</dbReference>
<evidence type="ECO:0000256" key="5">
    <source>
        <dbReference type="ARBA" id="ARBA00022692"/>
    </source>
</evidence>
<keyword evidence="8 10" id="KW-0445">Lipid transport</keyword>
<accession>A0A8K1CCA4</accession>
<keyword evidence="9 10" id="KW-0472">Membrane</keyword>
<feature type="region of interest" description="Disordered" evidence="11">
    <location>
        <begin position="737"/>
        <end position="759"/>
    </location>
</feature>
<evidence type="ECO:0000313" key="12">
    <source>
        <dbReference type="EMBL" id="TMW60711.1"/>
    </source>
</evidence>
<dbReference type="OrthoDB" id="2020634at2759"/>
<comment type="caution">
    <text evidence="10">Lacks conserved residue(s) required for the propagation of feature annotation.</text>
</comment>
<name>A0A8K1CCA4_PYTOL</name>
<comment type="subcellular location">
    <subcellularLocation>
        <location evidence="1 10">Preautophagosomal structure membrane</location>
        <topology evidence="1 10">Multi-pass membrane protein</topology>
    </subcellularLocation>
</comment>
<protein>
    <recommendedName>
        <fullName evidence="3 10">Autophagy-related protein 9</fullName>
    </recommendedName>
</protein>
<keyword evidence="6 10" id="KW-1133">Transmembrane helix</keyword>
<dbReference type="GO" id="GO:0005776">
    <property type="term" value="C:autophagosome"/>
    <property type="evidence" value="ECO:0007669"/>
    <property type="project" value="TreeGrafter"/>
</dbReference>
<evidence type="ECO:0000256" key="2">
    <source>
        <dbReference type="ARBA" id="ARBA00006185"/>
    </source>
</evidence>
<feature type="transmembrane region" description="Helical" evidence="10">
    <location>
        <begin position="507"/>
        <end position="524"/>
    </location>
</feature>
<evidence type="ECO:0000313" key="13">
    <source>
        <dbReference type="Proteomes" id="UP000794436"/>
    </source>
</evidence>
<keyword evidence="13" id="KW-1185">Reference proteome</keyword>
<reference evidence="12" key="1">
    <citation type="submission" date="2019-03" db="EMBL/GenBank/DDBJ databases">
        <title>Long read genome sequence of the mycoparasitic Pythium oligandrum ATCC 38472 isolated from sugarbeet rhizosphere.</title>
        <authorList>
            <person name="Gaulin E."/>
        </authorList>
    </citation>
    <scope>NUCLEOTIDE SEQUENCE</scope>
    <source>
        <strain evidence="12">ATCC 38472_TT</strain>
    </source>
</reference>
<evidence type="ECO:0000256" key="7">
    <source>
        <dbReference type="ARBA" id="ARBA00023006"/>
    </source>
</evidence>
<feature type="transmembrane region" description="Helical" evidence="10">
    <location>
        <begin position="211"/>
        <end position="230"/>
    </location>
</feature>
<keyword evidence="7 10" id="KW-0072">Autophagy</keyword>
<dbReference type="PANTHER" id="PTHR13038">
    <property type="entry name" value="APG9 AUTOPHAGY 9"/>
    <property type="match status" value="1"/>
</dbReference>
<evidence type="ECO:0000256" key="10">
    <source>
        <dbReference type="RuleBase" id="RU364027"/>
    </source>
</evidence>
<comment type="function">
    <text evidence="10">Phospholipid scramblase involved in autophagy. Cycles between the preautophagosomal structure/phagophore assembly site (PAS) and the cytoplasmic vesicle pool and supplies membrane for the growing autophagosome. Lipid scramblase activity plays a key role in preautophagosomal structure/phagophore assembly by distributing the phospholipids that arrive through ATG2 from the cytoplasmic to the luminal leaflet of the bilayer, thereby driving autophagosomal membrane expansion.</text>
</comment>
<keyword evidence="4 10" id="KW-0813">Transport</keyword>
<evidence type="ECO:0000256" key="4">
    <source>
        <dbReference type="ARBA" id="ARBA00022448"/>
    </source>
</evidence>
<dbReference type="EMBL" id="SPLM01000108">
    <property type="protein sequence ID" value="TMW60711.1"/>
    <property type="molecule type" value="Genomic_DNA"/>
</dbReference>
<dbReference type="InterPro" id="IPR007241">
    <property type="entry name" value="Autophagy-rel_prot_9"/>
</dbReference>
<dbReference type="GO" id="GO:0034497">
    <property type="term" value="P:protein localization to phagophore assembly site"/>
    <property type="evidence" value="ECO:0007669"/>
    <property type="project" value="TreeGrafter"/>
</dbReference>
<dbReference type="PANTHER" id="PTHR13038:SF10">
    <property type="entry name" value="AUTOPHAGY-RELATED PROTEIN 9"/>
    <property type="match status" value="1"/>
</dbReference>
<dbReference type="GO" id="GO:0006869">
    <property type="term" value="P:lipid transport"/>
    <property type="evidence" value="ECO:0007669"/>
    <property type="project" value="UniProtKB-KW"/>
</dbReference>
<proteinExistence type="inferred from homology"/>
<dbReference type="GO" id="GO:0000422">
    <property type="term" value="P:autophagy of mitochondrion"/>
    <property type="evidence" value="ECO:0007669"/>
    <property type="project" value="TreeGrafter"/>
</dbReference>
<feature type="transmembrane region" description="Helical" evidence="10">
    <location>
        <begin position="459"/>
        <end position="487"/>
    </location>
</feature>
<evidence type="ECO:0000256" key="6">
    <source>
        <dbReference type="ARBA" id="ARBA00022989"/>
    </source>
</evidence>
<evidence type="ECO:0000256" key="9">
    <source>
        <dbReference type="ARBA" id="ARBA00023136"/>
    </source>
</evidence>
<dbReference type="AlphaFoldDB" id="A0A8K1CCA4"/>
<evidence type="ECO:0000256" key="3">
    <source>
        <dbReference type="ARBA" id="ARBA00018074"/>
    </source>
</evidence>
<organism evidence="12 13">
    <name type="scientific">Pythium oligandrum</name>
    <name type="common">Mycoparasitic fungus</name>
    <dbReference type="NCBI Taxonomy" id="41045"/>
    <lineage>
        <taxon>Eukaryota</taxon>
        <taxon>Sar</taxon>
        <taxon>Stramenopiles</taxon>
        <taxon>Oomycota</taxon>
        <taxon>Peronosporomycetes</taxon>
        <taxon>Pythiales</taxon>
        <taxon>Pythiaceae</taxon>
        <taxon>Pythium</taxon>
    </lineage>
</organism>
<evidence type="ECO:0000256" key="1">
    <source>
        <dbReference type="ARBA" id="ARBA00004511"/>
    </source>
</evidence>
<dbReference type="GO" id="GO:0034727">
    <property type="term" value="P:piecemeal microautophagy of the nucleus"/>
    <property type="evidence" value="ECO:0007669"/>
    <property type="project" value="TreeGrafter"/>
</dbReference>
<gene>
    <name evidence="12" type="ORF">Poli38472_000753</name>
</gene>
<evidence type="ECO:0000256" key="8">
    <source>
        <dbReference type="ARBA" id="ARBA00023055"/>
    </source>
</evidence>
<dbReference type="Proteomes" id="UP000794436">
    <property type="component" value="Unassembled WGS sequence"/>
</dbReference>